<dbReference type="AlphaFoldDB" id="A0A0F9P2H8"/>
<accession>A0A0F9P2H8</accession>
<comment type="caution">
    <text evidence="1">The sequence shown here is derived from an EMBL/GenBank/DDBJ whole genome shotgun (WGS) entry which is preliminary data.</text>
</comment>
<protein>
    <submittedName>
        <fullName evidence="1">Uncharacterized protein</fullName>
    </submittedName>
</protein>
<name>A0A0F9P2H8_9ZZZZ</name>
<dbReference type="EMBL" id="LAZR01007069">
    <property type="protein sequence ID" value="KKM87672.1"/>
    <property type="molecule type" value="Genomic_DNA"/>
</dbReference>
<gene>
    <name evidence="1" type="ORF">LCGC14_1266500</name>
</gene>
<evidence type="ECO:0000313" key="1">
    <source>
        <dbReference type="EMBL" id="KKM87672.1"/>
    </source>
</evidence>
<organism evidence="1">
    <name type="scientific">marine sediment metagenome</name>
    <dbReference type="NCBI Taxonomy" id="412755"/>
    <lineage>
        <taxon>unclassified sequences</taxon>
        <taxon>metagenomes</taxon>
        <taxon>ecological metagenomes</taxon>
    </lineage>
</organism>
<sequence>MNTRIAQLLAPEDLGAAGTKVIGIDIDQPISRILIRFTTTKSKQGMDAPAPANISRIEIVDGSAVIFSLTGYECQALAYYNHPGVTMEHGQHINALSETDLYMIDFGRELWDETLAFLASRFTNPQLRITWDEDVADTGVSANECEILAFIFDEKQISPTGFLSAQEWFDYTVGANNSFEPVRLPEDHIIRQVLVRAYRDGYEPWAQIDEIRLDENNLQRVPFEYTNLENYYRMMKDVWKPLNTPTVIFISTGSLNFYYPQTDFWMAPSLMLINVDGNLRINGLSAKGGKLPIIAPAAAQAVGQAFGYLPWHTFQFPMGTQDQIEDWYDPTGKRPRLRLRAASSGTSGTGQVVLEQYRRY</sequence>
<proteinExistence type="predicted"/>
<reference evidence="1" key="1">
    <citation type="journal article" date="2015" name="Nature">
        <title>Complex archaea that bridge the gap between prokaryotes and eukaryotes.</title>
        <authorList>
            <person name="Spang A."/>
            <person name="Saw J.H."/>
            <person name="Jorgensen S.L."/>
            <person name="Zaremba-Niedzwiedzka K."/>
            <person name="Martijn J."/>
            <person name="Lind A.E."/>
            <person name="van Eijk R."/>
            <person name="Schleper C."/>
            <person name="Guy L."/>
            <person name="Ettema T.J."/>
        </authorList>
    </citation>
    <scope>NUCLEOTIDE SEQUENCE</scope>
</reference>